<protein>
    <submittedName>
        <fullName evidence="1">29147_t:CDS:1</fullName>
    </submittedName>
</protein>
<evidence type="ECO:0000313" key="2">
    <source>
        <dbReference type="Proteomes" id="UP000789901"/>
    </source>
</evidence>
<sequence>TTTCSAGKTKAQCCGELEEACGDGECCPRVMLFFQISIPCLQA</sequence>
<comment type="caution">
    <text evidence="1">The sequence shown here is derived from an EMBL/GenBank/DDBJ whole genome shotgun (WGS) entry which is preliminary data.</text>
</comment>
<dbReference type="EMBL" id="CAJVQB010011519">
    <property type="protein sequence ID" value="CAG8748363.1"/>
    <property type="molecule type" value="Genomic_DNA"/>
</dbReference>
<proteinExistence type="predicted"/>
<organism evidence="1 2">
    <name type="scientific">Gigaspora margarita</name>
    <dbReference type="NCBI Taxonomy" id="4874"/>
    <lineage>
        <taxon>Eukaryota</taxon>
        <taxon>Fungi</taxon>
        <taxon>Fungi incertae sedis</taxon>
        <taxon>Mucoromycota</taxon>
        <taxon>Glomeromycotina</taxon>
        <taxon>Glomeromycetes</taxon>
        <taxon>Diversisporales</taxon>
        <taxon>Gigasporaceae</taxon>
        <taxon>Gigaspora</taxon>
    </lineage>
</organism>
<reference evidence="1 2" key="1">
    <citation type="submission" date="2021-06" db="EMBL/GenBank/DDBJ databases">
        <authorList>
            <person name="Kallberg Y."/>
            <person name="Tangrot J."/>
            <person name="Rosling A."/>
        </authorList>
    </citation>
    <scope>NUCLEOTIDE SEQUENCE [LARGE SCALE GENOMIC DNA]</scope>
    <source>
        <strain evidence="1 2">120-4 pot B 10/14</strain>
    </source>
</reference>
<evidence type="ECO:0000313" key="1">
    <source>
        <dbReference type="EMBL" id="CAG8748363.1"/>
    </source>
</evidence>
<gene>
    <name evidence="1" type="ORF">GMARGA_LOCUS16114</name>
</gene>
<keyword evidence="2" id="KW-1185">Reference proteome</keyword>
<name>A0ABN7VB76_GIGMA</name>
<feature type="non-terminal residue" evidence="1">
    <location>
        <position position="1"/>
    </location>
</feature>
<accession>A0ABN7VB76</accession>
<dbReference type="Proteomes" id="UP000789901">
    <property type="component" value="Unassembled WGS sequence"/>
</dbReference>